<dbReference type="InterPro" id="IPR006963">
    <property type="entry name" value="Mopterin_OxRdtase_4Fe-4S_dom"/>
</dbReference>
<dbReference type="SUPFAM" id="SSF54862">
    <property type="entry name" value="4Fe-4S ferredoxins"/>
    <property type="match status" value="1"/>
</dbReference>
<comment type="function">
    <text evidence="12">NDH-1 shuttles electrons from NADH, via FMN and iron-sulfur (Fe-S) centers, to quinones in the respiratory chain. Couples the redox reaction to proton translocation (for every two electrons transferred, four hydrogen ions are translocated across the cytoplasmic membrane), and thus conserves the redox energy in a proton gradient.</text>
</comment>
<dbReference type="GO" id="GO:0042773">
    <property type="term" value="P:ATP synthesis coupled electron transport"/>
    <property type="evidence" value="ECO:0007669"/>
    <property type="project" value="InterPro"/>
</dbReference>
<keyword evidence="18" id="KW-1185">Reference proteome</keyword>
<dbReference type="Pfam" id="PF04879">
    <property type="entry name" value="Molybdop_Fe4S4"/>
    <property type="match status" value="1"/>
</dbReference>
<evidence type="ECO:0000256" key="7">
    <source>
        <dbReference type="ARBA" id="ARBA00022967"/>
    </source>
</evidence>
<dbReference type="InterPro" id="IPR000283">
    <property type="entry name" value="NADH_UbQ_OxRdtase_75kDa_su_CS"/>
</dbReference>
<dbReference type="AlphaFoldDB" id="A0A1G7PYX9"/>
<dbReference type="Proteomes" id="UP000199406">
    <property type="component" value="Unassembled WGS sequence"/>
</dbReference>
<dbReference type="InterPro" id="IPR050123">
    <property type="entry name" value="Prok_molybdopt-oxidoreductase"/>
</dbReference>
<dbReference type="InterPro" id="IPR019574">
    <property type="entry name" value="NADH_UbQ_OxRdtase_Gsu_4Fe4S-bd"/>
</dbReference>
<evidence type="ECO:0000256" key="2">
    <source>
        <dbReference type="ARBA" id="ARBA00005404"/>
    </source>
</evidence>
<feature type="domain" description="4Fe-4S His(Cys)3-ligated-type" evidence="16">
    <location>
        <begin position="104"/>
        <end position="143"/>
    </location>
</feature>
<evidence type="ECO:0000256" key="13">
    <source>
        <dbReference type="SAM" id="MobiDB-lite"/>
    </source>
</evidence>
<dbReference type="Gene3D" id="3.40.228.10">
    <property type="entry name" value="Dimethylsulfoxide Reductase, domain 2"/>
    <property type="match status" value="1"/>
</dbReference>
<accession>A0A1G7PYX9</accession>
<evidence type="ECO:0000256" key="12">
    <source>
        <dbReference type="RuleBase" id="RU003525"/>
    </source>
</evidence>
<dbReference type="NCBIfam" id="NF005895">
    <property type="entry name" value="PRK07860.1"/>
    <property type="match status" value="1"/>
</dbReference>
<dbReference type="Pfam" id="PF10588">
    <property type="entry name" value="NADH-G_4Fe-4S_3"/>
    <property type="match status" value="1"/>
</dbReference>
<feature type="domain" description="4Fe-4S Mo/W bis-MGD-type" evidence="15">
    <location>
        <begin position="242"/>
        <end position="298"/>
    </location>
</feature>
<dbReference type="InterPro" id="IPR006656">
    <property type="entry name" value="Mopterin_OxRdtase"/>
</dbReference>
<keyword evidence="9 12" id="KW-0411">Iron-sulfur</keyword>
<dbReference type="Pfam" id="PF01568">
    <property type="entry name" value="Molydop_binding"/>
    <property type="match status" value="1"/>
</dbReference>
<dbReference type="PROSITE" id="PS51085">
    <property type="entry name" value="2FE2S_FER_2"/>
    <property type="match status" value="1"/>
</dbReference>
<evidence type="ECO:0000313" key="17">
    <source>
        <dbReference type="EMBL" id="SDF91527.1"/>
    </source>
</evidence>
<dbReference type="InterPro" id="IPR054351">
    <property type="entry name" value="NADH_UbQ_OxRdtase_ferredoxin"/>
</dbReference>
<dbReference type="InterPro" id="IPR009010">
    <property type="entry name" value="Asp_de-COase-like_dom_sf"/>
</dbReference>
<evidence type="ECO:0000256" key="3">
    <source>
        <dbReference type="ARBA" id="ARBA00022485"/>
    </source>
</evidence>
<dbReference type="Gene3D" id="2.20.25.90">
    <property type="entry name" value="ADC-like domains"/>
    <property type="match status" value="1"/>
</dbReference>
<dbReference type="EMBL" id="FNBT01000008">
    <property type="protein sequence ID" value="SDF91527.1"/>
    <property type="molecule type" value="Genomic_DNA"/>
</dbReference>
<dbReference type="FunFam" id="3.10.20.740:FF:000001">
    <property type="entry name" value="NADH-quinone oxidoreductase subunit G"/>
    <property type="match status" value="1"/>
</dbReference>
<name>A0A1G7PYX9_9ACTN</name>
<comment type="cofactor">
    <cofactor evidence="1 12">
        <name>[4Fe-4S] cluster</name>
        <dbReference type="ChEBI" id="CHEBI:49883"/>
    </cofactor>
</comment>
<dbReference type="Pfam" id="PF00384">
    <property type="entry name" value="Molybdopterin"/>
    <property type="match status" value="1"/>
</dbReference>
<dbReference type="InterPro" id="IPR006657">
    <property type="entry name" value="MoPterin_dinucl-bd_dom"/>
</dbReference>
<dbReference type="GO" id="GO:0043546">
    <property type="term" value="F:molybdopterin cofactor binding"/>
    <property type="evidence" value="ECO:0007669"/>
    <property type="project" value="InterPro"/>
</dbReference>
<dbReference type="Gene3D" id="3.40.50.740">
    <property type="match status" value="2"/>
</dbReference>
<dbReference type="SUPFAM" id="SSF54292">
    <property type="entry name" value="2Fe-2S ferredoxin-like"/>
    <property type="match status" value="1"/>
</dbReference>
<evidence type="ECO:0000256" key="1">
    <source>
        <dbReference type="ARBA" id="ARBA00001966"/>
    </source>
</evidence>
<dbReference type="SMART" id="SM00929">
    <property type="entry name" value="NADH-G_4Fe-4S_3"/>
    <property type="match status" value="1"/>
</dbReference>
<comment type="similarity">
    <text evidence="2 12">Belongs to the complex I 75 kDa subunit family.</text>
</comment>
<dbReference type="SUPFAM" id="SSF53706">
    <property type="entry name" value="Formate dehydrogenase/DMSO reductase, domains 1-3"/>
    <property type="match status" value="1"/>
</dbReference>
<dbReference type="PROSITE" id="PS00642">
    <property type="entry name" value="COMPLEX1_75K_2"/>
    <property type="match status" value="1"/>
</dbReference>
<dbReference type="Gene3D" id="3.10.20.740">
    <property type="match status" value="1"/>
</dbReference>
<protein>
    <recommendedName>
        <fullName evidence="12">NADH-quinone oxidoreductase</fullName>
        <ecNumber evidence="12">7.1.1.-</ecNumber>
    </recommendedName>
</protein>
<dbReference type="GO" id="GO:0048038">
    <property type="term" value="F:quinone binding"/>
    <property type="evidence" value="ECO:0007669"/>
    <property type="project" value="UniProtKB-UniRule"/>
</dbReference>
<dbReference type="InterPro" id="IPR010228">
    <property type="entry name" value="NADH_UbQ_OxRdtase_Gsu"/>
</dbReference>
<dbReference type="STRING" id="1550231.SAMN05660662_3822"/>
<dbReference type="Pfam" id="PF22117">
    <property type="entry name" value="Fer4_Nqo3"/>
    <property type="match status" value="1"/>
</dbReference>
<dbReference type="NCBIfam" id="TIGR01973">
    <property type="entry name" value="NuoG"/>
    <property type="match status" value="1"/>
</dbReference>
<evidence type="ECO:0000256" key="10">
    <source>
        <dbReference type="ARBA" id="ARBA00023027"/>
    </source>
</evidence>
<evidence type="ECO:0000259" key="15">
    <source>
        <dbReference type="PROSITE" id="PS51669"/>
    </source>
</evidence>
<dbReference type="RefSeq" id="WP_091770246.1">
    <property type="nucleotide sequence ID" value="NZ_FNBT01000008.1"/>
</dbReference>
<keyword evidence="6 12" id="KW-0479">Metal-binding</keyword>
<gene>
    <name evidence="17" type="ORF">SAMN05660662_3822</name>
</gene>
<dbReference type="InterPro" id="IPR036010">
    <property type="entry name" value="2Fe-2S_ferredoxin-like_sf"/>
</dbReference>
<dbReference type="InterPro" id="IPR001041">
    <property type="entry name" value="2Fe-2S_ferredoxin-type"/>
</dbReference>
<dbReference type="SMART" id="SM00926">
    <property type="entry name" value="Molybdop_Fe4S4"/>
    <property type="match status" value="1"/>
</dbReference>
<keyword evidence="4 12" id="KW-0001">2Fe-2S</keyword>
<dbReference type="PANTHER" id="PTHR43105">
    <property type="entry name" value="RESPIRATORY NITRATE REDUCTASE"/>
    <property type="match status" value="1"/>
</dbReference>
<dbReference type="PROSITE" id="PS51839">
    <property type="entry name" value="4FE4S_HC3"/>
    <property type="match status" value="1"/>
</dbReference>
<feature type="region of interest" description="Disordered" evidence="13">
    <location>
        <begin position="1"/>
        <end position="23"/>
    </location>
</feature>
<dbReference type="PROSITE" id="PS00643">
    <property type="entry name" value="COMPLEX1_75K_3"/>
    <property type="match status" value="1"/>
</dbReference>
<evidence type="ECO:0000256" key="9">
    <source>
        <dbReference type="ARBA" id="ARBA00023014"/>
    </source>
</evidence>
<dbReference type="EC" id="7.1.1.-" evidence="12"/>
<keyword evidence="7 12" id="KW-1278">Translocase</keyword>
<dbReference type="PANTHER" id="PTHR43105:SF12">
    <property type="entry name" value="NADH-QUINONE OXIDOREDUCTASE SUBUNIT G"/>
    <property type="match status" value="1"/>
</dbReference>
<comment type="catalytic activity">
    <reaction evidence="11 12">
        <text>a quinone + NADH + 5 H(+)(in) = a quinol + NAD(+) + 4 H(+)(out)</text>
        <dbReference type="Rhea" id="RHEA:57888"/>
        <dbReference type="ChEBI" id="CHEBI:15378"/>
        <dbReference type="ChEBI" id="CHEBI:24646"/>
        <dbReference type="ChEBI" id="CHEBI:57540"/>
        <dbReference type="ChEBI" id="CHEBI:57945"/>
        <dbReference type="ChEBI" id="CHEBI:132124"/>
    </reaction>
</comment>
<evidence type="ECO:0000259" key="14">
    <source>
        <dbReference type="PROSITE" id="PS51085"/>
    </source>
</evidence>
<dbReference type="GO" id="GO:0003954">
    <property type="term" value="F:NADH dehydrogenase activity"/>
    <property type="evidence" value="ECO:0007669"/>
    <property type="project" value="TreeGrafter"/>
</dbReference>
<evidence type="ECO:0000313" key="18">
    <source>
        <dbReference type="Proteomes" id="UP000199406"/>
    </source>
</evidence>
<dbReference type="SUPFAM" id="SSF50692">
    <property type="entry name" value="ADC-like"/>
    <property type="match status" value="1"/>
</dbReference>
<dbReference type="PROSITE" id="PS00641">
    <property type="entry name" value="COMPLEX1_75K_1"/>
    <property type="match status" value="1"/>
</dbReference>
<proteinExistence type="inferred from homology"/>
<keyword evidence="5 12" id="KW-0874">Quinone</keyword>
<sequence>MTLTNPTPAPAVPPGTPGPHTPPDAVHCTIDGFDVAVPKDTLIIRAAEQVGVFIPRFCDHPLLEPVGACRQCLVEVEGQRKPVASCTMPVTEGMAVRTQLSSPVADKAQQGTMELLLINHPLDCPTCDKGGECPLQNQAMGHGRTESRFVDEKRTYPKPLAISTEILLDRERCVLCARCTRFSQQVAGDPFIELFERGALEQVAIYEDEPFESYFSGNTTQICPVGALTSTQYRFRARPFDLRSEDSVCEHCASGCSMRTDYRRGKVTRRQAGEDPAVNEEWTCDKGRYAFRYVTSNERLTTPLVRGADGTLQPASWPEAWAAAAAGLAEARDAGGVGVLPGGRLTVEDAYAYAKFARVALGTNDVDARARAHSAEELAFLASTVAGTGPGRGGVTYDELGASPVVLLAGFEPEEESPILFLRLRKAVRTKRTQVFDLAPFPTRAAQKLQATVLTTLPGAEARSLQALALGTWGGPAVAALRQPGAVVLAGERLAEVPGAFTALVELAEATGARIAWVPRRAGERGAVEAGALPALLPGGRTVADEGARAEVAGRWGVDAAALPSSPGLDTTGILAAVRDRRLAGLLVGGVDPADLPDPLLAENALAEARFVVSLEMFPTAVTEWADVVLPVAAASEKAGSFLDWEGRVRSFDATLHDTGRLSDARVLHGLADLMDVDLRLPTPEAARAELAALGTARSSAVAGPDVAAAGAPALRADEALLASWRQLLDAGTLQRDEPELSGTARRPVVRLAAEAAARLGVADGAPVTVTGPAGAVTLPLLVTPMPDHVVWLPMRSPGSEVRTHLGAGPGAVVRIAAAAVPDGGAA</sequence>
<evidence type="ECO:0000256" key="4">
    <source>
        <dbReference type="ARBA" id="ARBA00022714"/>
    </source>
</evidence>
<dbReference type="Pfam" id="PF13510">
    <property type="entry name" value="Fer2_4"/>
    <property type="match status" value="1"/>
</dbReference>
<dbReference type="GO" id="GO:0016020">
    <property type="term" value="C:membrane"/>
    <property type="evidence" value="ECO:0007669"/>
    <property type="project" value="InterPro"/>
</dbReference>
<keyword evidence="3 12" id="KW-0004">4Fe-4S</keyword>
<dbReference type="CDD" id="cd00207">
    <property type="entry name" value="fer2"/>
    <property type="match status" value="1"/>
</dbReference>
<keyword evidence="10 12" id="KW-0520">NAD</keyword>
<evidence type="ECO:0000259" key="16">
    <source>
        <dbReference type="PROSITE" id="PS51839"/>
    </source>
</evidence>
<dbReference type="GO" id="GO:0051537">
    <property type="term" value="F:2 iron, 2 sulfur cluster binding"/>
    <property type="evidence" value="ECO:0007669"/>
    <property type="project" value="UniProtKB-UniRule"/>
</dbReference>
<dbReference type="GO" id="GO:0008137">
    <property type="term" value="F:NADH dehydrogenase (ubiquinone) activity"/>
    <property type="evidence" value="ECO:0007669"/>
    <property type="project" value="UniProtKB-UniRule"/>
</dbReference>
<dbReference type="OrthoDB" id="9810782at2"/>
<evidence type="ECO:0000256" key="11">
    <source>
        <dbReference type="ARBA" id="ARBA00047712"/>
    </source>
</evidence>
<dbReference type="GO" id="GO:0051539">
    <property type="term" value="F:4 iron, 4 sulfur cluster binding"/>
    <property type="evidence" value="ECO:0007669"/>
    <property type="project" value="UniProtKB-KW"/>
</dbReference>
<dbReference type="Gene3D" id="3.30.70.20">
    <property type="match status" value="1"/>
</dbReference>
<reference evidence="18" key="1">
    <citation type="submission" date="2016-10" db="EMBL/GenBank/DDBJ databases">
        <authorList>
            <person name="Varghese N."/>
            <person name="Submissions S."/>
        </authorList>
    </citation>
    <scope>NUCLEOTIDE SEQUENCE [LARGE SCALE GENOMIC DNA]</scope>
    <source>
        <strain evidence="18">DSM 44268</strain>
    </source>
</reference>
<comment type="cofactor">
    <cofactor evidence="12">
        <name>[2Fe-2S] cluster</name>
        <dbReference type="ChEBI" id="CHEBI:190135"/>
    </cofactor>
    <text evidence="12">Binds 1 [2Fe-2S] cluster per subunit.</text>
</comment>
<feature type="domain" description="2Fe-2S ferredoxin-type" evidence="14">
    <location>
        <begin position="24"/>
        <end position="102"/>
    </location>
</feature>
<keyword evidence="8 12" id="KW-0408">Iron</keyword>
<dbReference type="GO" id="GO:0046872">
    <property type="term" value="F:metal ion binding"/>
    <property type="evidence" value="ECO:0007669"/>
    <property type="project" value="UniProtKB-UniRule"/>
</dbReference>
<evidence type="ECO:0000256" key="6">
    <source>
        <dbReference type="ARBA" id="ARBA00022723"/>
    </source>
</evidence>
<evidence type="ECO:0000256" key="5">
    <source>
        <dbReference type="ARBA" id="ARBA00022719"/>
    </source>
</evidence>
<dbReference type="Gene3D" id="2.40.40.20">
    <property type="match status" value="1"/>
</dbReference>
<feature type="compositionally biased region" description="Pro residues" evidence="13">
    <location>
        <begin position="7"/>
        <end position="22"/>
    </location>
</feature>
<organism evidence="17 18">
    <name type="scientific">Blastococcus aurantiacus</name>
    <dbReference type="NCBI Taxonomy" id="1550231"/>
    <lineage>
        <taxon>Bacteria</taxon>
        <taxon>Bacillati</taxon>
        <taxon>Actinomycetota</taxon>
        <taxon>Actinomycetes</taxon>
        <taxon>Geodermatophilales</taxon>
        <taxon>Geodermatophilaceae</taxon>
        <taxon>Blastococcus</taxon>
    </lineage>
</organism>
<evidence type="ECO:0000256" key="8">
    <source>
        <dbReference type="ARBA" id="ARBA00023004"/>
    </source>
</evidence>
<dbReference type="FunFam" id="3.30.70.20:FF:000016">
    <property type="entry name" value="NADH-quinone oxidoreductase"/>
    <property type="match status" value="1"/>
</dbReference>
<dbReference type="PROSITE" id="PS51669">
    <property type="entry name" value="4FE4S_MOW_BIS_MGD"/>
    <property type="match status" value="1"/>
</dbReference>